<sequence>MIILLIFLVFLIFLLFGAPLITALGLSTLFPIFFGESGAYTTEAVSRWIVQGADSITVISIPMFILAGAIMSKGGIAKKIFDVFAYFVGGKRAGLLIATIFTCLFYGAISGSGVATAAAVGGMTLPILMKLGYDKVFCASLIAVAGSLGVVIPPSIPFVIYGSITGTSVSGLFTAGILPGSLIGSSLCIYTWFYCKKHGEDKEKIDAMVKELKSRGLFNILKESFWAILSPVIILGGIYSGIVTPTEAAVVSVIYSLLISIFVYKTIKFSEIIELVRTAISQFAGLVLLLALATSFSRALTVLQGSKIIGDFIINYISYKYLFLLILNILLFIMGMFMDVGPVVAILGPILLPAAVELGISPIHMGIIMVCNLAVGMVTPPFGMNLFVVSPMVEKSSLEVGKSAIPFIGAFIIALVLITYVPAISLLLVR</sequence>
<proteinExistence type="predicted"/>
<organism evidence="9 10">
    <name type="scientific">Peptoniphilus grossensis</name>
    <dbReference type="NCBI Taxonomy" id="1465756"/>
    <lineage>
        <taxon>Bacteria</taxon>
        <taxon>Bacillati</taxon>
        <taxon>Bacillota</taxon>
        <taxon>Tissierellia</taxon>
        <taxon>Tissierellales</taxon>
        <taxon>Peptoniphilaceae</taxon>
        <taxon>Peptoniphilus</taxon>
    </lineage>
</organism>
<feature type="transmembrane region" description="Helical" evidence="7">
    <location>
        <begin position="113"/>
        <end position="129"/>
    </location>
</feature>
<feature type="transmembrane region" description="Helical" evidence="7">
    <location>
        <begin position="216"/>
        <end position="242"/>
    </location>
</feature>
<feature type="transmembrane region" description="Helical" evidence="7">
    <location>
        <begin position="404"/>
        <end position="429"/>
    </location>
</feature>
<dbReference type="EMBL" id="JARBCY010000031">
    <property type="protein sequence ID" value="MEF3317995.1"/>
    <property type="molecule type" value="Genomic_DNA"/>
</dbReference>
<keyword evidence="6 7" id="KW-0472">Membrane</keyword>
<dbReference type="NCBIfam" id="TIGR00786">
    <property type="entry name" value="dctM"/>
    <property type="match status" value="1"/>
</dbReference>
<feature type="transmembrane region" description="Helical" evidence="7">
    <location>
        <begin position="279"/>
        <end position="301"/>
    </location>
</feature>
<feature type="transmembrane region" description="Helical" evidence="7">
    <location>
        <begin position="83"/>
        <end position="107"/>
    </location>
</feature>
<feature type="domain" description="TRAP C4-dicarboxylate transport system permease DctM subunit" evidence="8">
    <location>
        <begin position="7"/>
        <end position="424"/>
    </location>
</feature>
<keyword evidence="3" id="KW-0997">Cell inner membrane</keyword>
<accession>A0ABU7X9P7</accession>
<protein>
    <submittedName>
        <fullName evidence="9">TRAP transporter large permease</fullName>
    </submittedName>
</protein>
<comment type="subcellular location">
    <subcellularLocation>
        <location evidence="1">Cell inner membrane</location>
        <topology evidence="1">Multi-pass membrane protein</topology>
    </subcellularLocation>
</comment>
<evidence type="ECO:0000256" key="6">
    <source>
        <dbReference type="ARBA" id="ARBA00023136"/>
    </source>
</evidence>
<dbReference type="InterPro" id="IPR010656">
    <property type="entry name" value="DctM"/>
</dbReference>
<dbReference type="InterPro" id="IPR004681">
    <property type="entry name" value="TRAP_DctM"/>
</dbReference>
<evidence type="ECO:0000256" key="3">
    <source>
        <dbReference type="ARBA" id="ARBA00022519"/>
    </source>
</evidence>
<dbReference type="Pfam" id="PF06808">
    <property type="entry name" value="DctM"/>
    <property type="match status" value="1"/>
</dbReference>
<evidence type="ECO:0000256" key="1">
    <source>
        <dbReference type="ARBA" id="ARBA00004429"/>
    </source>
</evidence>
<dbReference type="RefSeq" id="WP_332087157.1">
    <property type="nucleotide sequence ID" value="NZ_JARBCY010000031.1"/>
</dbReference>
<feature type="transmembrane region" description="Helical" evidence="7">
    <location>
        <begin position="321"/>
        <end position="351"/>
    </location>
</feature>
<gene>
    <name evidence="9" type="ORF">PV361_04685</name>
</gene>
<feature type="transmembrane region" description="Helical" evidence="7">
    <location>
        <begin position="363"/>
        <end position="384"/>
    </location>
</feature>
<dbReference type="PANTHER" id="PTHR33362">
    <property type="entry name" value="SIALIC ACID TRAP TRANSPORTER PERMEASE PROTEIN SIAT-RELATED"/>
    <property type="match status" value="1"/>
</dbReference>
<feature type="transmembrane region" description="Helical" evidence="7">
    <location>
        <begin position="47"/>
        <end position="71"/>
    </location>
</feature>
<evidence type="ECO:0000256" key="2">
    <source>
        <dbReference type="ARBA" id="ARBA00022475"/>
    </source>
</evidence>
<evidence type="ECO:0000259" key="8">
    <source>
        <dbReference type="Pfam" id="PF06808"/>
    </source>
</evidence>
<keyword evidence="10" id="KW-1185">Reference proteome</keyword>
<keyword evidence="2" id="KW-1003">Cell membrane</keyword>
<reference evidence="9 10" key="1">
    <citation type="submission" date="2022-11" db="EMBL/GenBank/DDBJ databases">
        <title>The First Case of Preauricular Fistular Abscess Caused by Peptoniphilus grossensis.</title>
        <authorList>
            <person name="Byun J.-H."/>
        </authorList>
    </citation>
    <scope>NUCLEOTIDE SEQUENCE [LARGE SCALE GENOMIC DNA]</scope>
    <source>
        <strain evidence="9 10">GYB008</strain>
    </source>
</reference>
<feature type="transmembrane region" description="Helical" evidence="7">
    <location>
        <begin position="172"/>
        <end position="195"/>
    </location>
</feature>
<comment type="caution">
    <text evidence="9">The sequence shown here is derived from an EMBL/GenBank/DDBJ whole genome shotgun (WGS) entry which is preliminary data.</text>
</comment>
<feature type="transmembrane region" description="Helical" evidence="7">
    <location>
        <begin position="248"/>
        <end position="267"/>
    </location>
</feature>
<feature type="transmembrane region" description="Helical" evidence="7">
    <location>
        <begin position="136"/>
        <end position="160"/>
    </location>
</feature>
<keyword evidence="4 7" id="KW-0812">Transmembrane</keyword>
<evidence type="ECO:0000313" key="10">
    <source>
        <dbReference type="Proteomes" id="UP001328425"/>
    </source>
</evidence>
<evidence type="ECO:0000256" key="4">
    <source>
        <dbReference type="ARBA" id="ARBA00022692"/>
    </source>
</evidence>
<evidence type="ECO:0000256" key="5">
    <source>
        <dbReference type="ARBA" id="ARBA00022989"/>
    </source>
</evidence>
<keyword evidence="5 7" id="KW-1133">Transmembrane helix</keyword>
<name>A0ABU7X9P7_9FIRM</name>
<evidence type="ECO:0000313" key="9">
    <source>
        <dbReference type="EMBL" id="MEF3317995.1"/>
    </source>
</evidence>
<dbReference type="Proteomes" id="UP001328425">
    <property type="component" value="Unassembled WGS sequence"/>
</dbReference>
<evidence type="ECO:0000256" key="7">
    <source>
        <dbReference type="SAM" id="Phobius"/>
    </source>
</evidence>
<dbReference type="PIRSF" id="PIRSF006066">
    <property type="entry name" value="HI0050"/>
    <property type="match status" value="1"/>
</dbReference>